<proteinExistence type="predicted"/>
<accession>A0A2T9ZEL1</accession>
<keyword evidence="2" id="KW-1185">Reference proteome</keyword>
<organism evidence="1 2">
    <name type="scientific">Smittium megazygosporum</name>
    <dbReference type="NCBI Taxonomy" id="133381"/>
    <lineage>
        <taxon>Eukaryota</taxon>
        <taxon>Fungi</taxon>
        <taxon>Fungi incertae sedis</taxon>
        <taxon>Zoopagomycota</taxon>
        <taxon>Kickxellomycotina</taxon>
        <taxon>Harpellomycetes</taxon>
        <taxon>Harpellales</taxon>
        <taxon>Legeriomycetaceae</taxon>
        <taxon>Smittium</taxon>
    </lineage>
</organism>
<gene>
    <name evidence="1" type="ORF">BB560_002505</name>
</gene>
<reference evidence="1 2" key="1">
    <citation type="journal article" date="2018" name="MBio">
        <title>Comparative Genomics Reveals the Core Gene Toolbox for the Fungus-Insect Symbiosis.</title>
        <authorList>
            <person name="Wang Y."/>
            <person name="Stata M."/>
            <person name="Wang W."/>
            <person name="Stajich J.E."/>
            <person name="White M.M."/>
            <person name="Moncalvo J.M."/>
        </authorList>
    </citation>
    <scope>NUCLEOTIDE SEQUENCE [LARGE SCALE GENOMIC DNA]</scope>
    <source>
        <strain evidence="1 2">SC-DP-2</strain>
    </source>
</reference>
<evidence type="ECO:0000313" key="1">
    <source>
        <dbReference type="EMBL" id="PVV03021.1"/>
    </source>
</evidence>
<dbReference type="EMBL" id="MBFS01000287">
    <property type="protein sequence ID" value="PVV03021.1"/>
    <property type="molecule type" value="Genomic_DNA"/>
</dbReference>
<name>A0A2T9ZEL1_9FUNG</name>
<protein>
    <submittedName>
        <fullName evidence="1">Uncharacterized protein</fullName>
    </submittedName>
</protein>
<comment type="caution">
    <text evidence="1">The sequence shown here is derived from an EMBL/GenBank/DDBJ whole genome shotgun (WGS) entry which is preliminary data.</text>
</comment>
<dbReference type="Proteomes" id="UP000245609">
    <property type="component" value="Unassembled WGS sequence"/>
</dbReference>
<evidence type="ECO:0000313" key="2">
    <source>
        <dbReference type="Proteomes" id="UP000245609"/>
    </source>
</evidence>
<sequence length="166" mass="19474">MENNRKLSMIKNILAIESRTIKELHGELIKRFPEDFKGLSLTQLKRKHLKKLKELKEIVAKPVSDPEIFEKKKELGFTNPTQEKRKVVWLLKISNNLKSKYENMKPEEFDKVDSKVLDFVEEEKKKGEDFWNGASSTPHDWKKTVSEKHGNILETLKESRKYAGGY</sequence>
<dbReference type="AlphaFoldDB" id="A0A2T9ZEL1"/>